<dbReference type="InterPro" id="IPR000523">
    <property type="entry name" value="Mg_chelatse_chII-like_cat_dom"/>
</dbReference>
<dbReference type="Pfam" id="PF13541">
    <property type="entry name" value="ChlI"/>
    <property type="match status" value="1"/>
</dbReference>
<dbReference type="Pfam" id="PF01078">
    <property type="entry name" value="Mg_chelatase"/>
    <property type="match status" value="1"/>
</dbReference>
<evidence type="ECO:0000313" key="3">
    <source>
        <dbReference type="EMBL" id="GGM79279.1"/>
    </source>
</evidence>
<evidence type="ECO:0000313" key="4">
    <source>
        <dbReference type="Proteomes" id="UP000597656"/>
    </source>
</evidence>
<dbReference type="PANTHER" id="PTHR32039:SF7">
    <property type="entry name" value="COMPETENCE PROTEIN COMM"/>
    <property type="match status" value="1"/>
</dbReference>
<dbReference type="InterPro" id="IPR020568">
    <property type="entry name" value="Ribosomal_Su5_D2-typ_SF"/>
</dbReference>
<dbReference type="PANTHER" id="PTHR32039">
    <property type="entry name" value="MAGNESIUM-CHELATASE SUBUNIT CHLI"/>
    <property type="match status" value="1"/>
</dbReference>
<dbReference type="InterPro" id="IPR003593">
    <property type="entry name" value="AAA+_ATPase"/>
</dbReference>
<keyword evidence="4" id="KW-1185">Reference proteome</keyword>
<comment type="similarity">
    <text evidence="1">Belongs to the Mg-chelatase subunits D/I family. ComM subfamily.</text>
</comment>
<dbReference type="InterPro" id="IPR004482">
    <property type="entry name" value="Mg_chelat-rel"/>
</dbReference>
<dbReference type="InterPro" id="IPR027417">
    <property type="entry name" value="P-loop_NTPase"/>
</dbReference>
<accession>A0ABQ2HGI9</accession>
<dbReference type="InterPro" id="IPR045006">
    <property type="entry name" value="CHLI-like"/>
</dbReference>
<comment type="caution">
    <text evidence="3">The sequence shown here is derived from an EMBL/GenBank/DDBJ whole genome shotgun (WGS) entry which is preliminary data.</text>
</comment>
<dbReference type="Pfam" id="PF13335">
    <property type="entry name" value="Mg_chelatase_C"/>
    <property type="match status" value="1"/>
</dbReference>
<dbReference type="InterPro" id="IPR014721">
    <property type="entry name" value="Ribsml_uS5_D2-typ_fold_subgr"/>
</dbReference>
<dbReference type="SMART" id="SM00382">
    <property type="entry name" value="AAA"/>
    <property type="match status" value="1"/>
</dbReference>
<dbReference type="SUPFAM" id="SSF54211">
    <property type="entry name" value="Ribosomal protein S5 domain 2-like"/>
    <property type="match status" value="1"/>
</dbReference>
<dbReference type="EMBL" id="BMNC01000002">
    <property type="protein sequence ID" value="GGM79279.1"/>
    <property type="molecule type" value="Genomic_DNA"/>
</dbReference>
<dbReference type="InterPro" id="IPR025158">
    <property type="entry name" value="Mg_chelat-rel_C"/>
</dbReference>
<dbReference type="NCBIfam" id="TIGR00368">
    <property type="entry name" value="YifB family Mg chelatase-like AAA ATPase"/>
    <property type="match status" value="1"/>
</dbReference>
<dbReference type="SUPFAM" id="SSF52540">
    <property type="entry name" value="P-loop containing nucleoside triphosphate hydrolases"/>
    <property type="match status" value="1"/>
</dbReference>
<evidence type="ECO:0000259" key="2">
    <source>
        <dbReference type="SMART" id="SM00382"/>
    </source>
</evidence>
<dbReference type="RefSeq" id="WP_189153780.1">
    <property type="nucleotide sequence ID" value="NZ_BMNC01000002.1"/>
</dbReference>
<gene>
    <name evidence="3" type="primary">comM</name>
    <name evidence="3" type="ORF">GCM10011609_13800</name>
</gene>
<proteinExistence type="inferred from homology"/>
<name>A0ABQ2HGI9_9PSEU</name>
<dbReference type="Proteomes" id="UP000597656">
    <property type="component" value="Unassembled WGS sequence"/>
</dbReference>
<dbReference type="Gene3D" id="3.40.50.300">
    <property type="entry name" value="P-loop containing nucleotide triphosphate hydrolases"/>
    <property type="match status" value="1"/>
</dbReference>
<feature type="domain" description="AAA+ ATPase" evidence="2">
    <location>
        <begin position="211"/>
        <end position="393"/>
    </location>
</feature>
<evidence type="ECO:0000256" key="1">
    <source>
        <dbReference type="ARBA" id="ARBA00006354"/>
    </source>
</evidence>
<dbReference type="Gene3D" id="3.30.230.10">
    <property type="match status" value="1"/>
</dbReference>
<sequence length="507" mass="53579">MGLAQAWSVALCGVDGLAVEIEADVGVGQPRTHLLGLPDASLHESKERVKAAVRNSEEEWPKQRIVLGLSPANLPKGGSSYDVAIACATLAAAGSIPCDRLATTVLLGELALDGRVRAVRGVLPALLAARRAGLTTAIVPVDALPEAALVDGITLHGAQTLAEVLAWLRGEAVELHEPPTPADPPLPTVPDLADVVGQPEARWALEVAAAGAHHLLLTGPPGTGKTMLAERLPGLLPPLNRQESLAVTAVHSVAGVLSFDYPLVASPPFVNVHHTTSIAALIGGGSGMAKPGAASRAHKGVLFLDEACEFGQKTIDTLRTALEEGEVRIPRRDGIARYPARFQLILATNPCPCAPPKETDCICTATVRRRYQTRLSGPLLDRVDLRVRMRATTAMANADATPPEPTAVVRARVLKARTRAATRWSSHGHPWQANALVPGPALRREFALPRPTTTLLDRALAVGALTGRGADRCLRVAWTLADLAEADSPTQDHVAAALQFRERRAYT</sequence>
<organism evidence="3 4">
    <name type="scientific">Lentzea pudingi</name>
    <dbReference type="NCBI Taxonomy" id="1789439"/>
    <lineage>
        <taxon>Bacteria</taxon>
        <taxon>Bacillati</taxon>
        <taxon>Actinomycetota</taxon>
        <taxon>Actinomycetes</taxon>
        <taxon>Pseudonocardiales</taxon>
        <taxon>Pseudonocardiaceae</taxon>
        <taxon>Lentzea</taxon>
    </lineage>
</organism>
<dbReference type="CDD" id="cd00009">
    <property type="entry name" value="AAA"/>
    <property type="match status" value="1"/>
</dbReference>
<reference evidence="4" key="1">
    <citation type="journal article" date="2019" name="Int. J. Syst. Evol. Microbiol.">
        <title>The Global Catalogue of Microorganisms (GCM) 10K type strain sequencing project: providing services to taxonomists for standard genome sequencing and annotation.</title>
        <authorList>
            <consortium name="The Broad Institute Genomics Platform"/>
            <consortium name="The Broad Institute Genome Sequencing Center for Infectious Disease"/>
            <person name="Wu L."/>
            <person name="Ma J."/>
        </authorList>
    </citation>
    <scope>NUCLEOTIDE SEQUENCE [LARGE SCALE GENOMIC DNA]</scope>
    <source>
        <strain evidence="4">CGMCC 4.7319</strain>
    </source>
</reference>
<protein>
    <recommendedName>
        <fullName evidence="2">AAA+ ATPase domain-containing protein</fullName>
    </recommendedName>
</protein>